<dbReference type="InterPro" id="IPR050330">
    <property type="entry name" value="Bact_OuterMem_StrucFunc"/>
</dbReference>
<dbReference type="EMBL" id="RBIQ01000007">
    <property type="protein sequence ID" value="RKR14091.1"/>
    <property type="molecule type" value="Genomic_DNA"/>
</dbReference>
<dbReference type="CDD" id="cd07185">
    <property type="entry name" value="OmpA_C-like"/>
    <property type="match status" value="1"/>
</dbReference>
<protein>
    <submittedName>
        <fullName evidence="3">Outer membrane protein OmpA-like peptidoglycan-associated protein</fullName>
    </submittedName>
</protein>
<dbReference type="PANTHER" id="PTHR30329">
    <property type="entry name" value="STATOR ELEMENT OF FLAGELLAR MOTOR COMPLEX"/>
    <property type="match status" value="1"/>
</dbReference>
<dbReference type="SUPFAM" id="SSF49464">
    <property type="entry name" value="Carboxypeptidase regulatory domain-like"/>
    <property type="match status" value="1"/>
</dbReference>
<dbReference type="GO" id="GO:0016020">
    <property type="term" value="C:membrane"/>
    <property type="evidence" value="ECO:0007669"/>
    <property type="project" value="UniProtKB-UniRule"/>
</dbReference>
<dbReference type="InterPro" id="IPR006665">
    <property type="entry name" value="OmpA-like"/>
</dbReference>
<comment type="caution">
    <text evidence="3">The sequence shown here is derived from an EMBL/GenBank/DDBJ whole genome shotgun (WGS) entry which is preliminary data.</text>
</comment>
<dbReference type="InterPro" id="IPR008969">
    <property type="entry name" value="CarboxyPept-like_regulatory"/>
</dbReference>
<dbReference type="Pfam" id="PF00691">
    <property type="entry name" value="OmpA"/>
    <property type="match status" value="1"/>
</dbReference>
<dbReference type="AlphaFoldDB" id="A0A495EBK7"/>
<dbReference type="Gene3D" id="3.30.1330.60">
    <property type="entry name" value="OmpA-like domain"/>
    <property type="match status" value="1"/>
</dbReference>
<dbReference type="Pfam" id="PF13620">
    <property type="entry name" value="CarboxypepD_reg"/>
    <property type="match status" value="1"/>
</dbReference>
<dbReference type="RefSeq" id="WP_121063009.1">
    <property type="nucleotide sequence ID" value="NZ_RBIQ01000007.1"/>
</dbReference>
<keyword evidence="1" id="KW-0472">Membrane</keyword>
<evidence type="ECO:0000313" key="4">
    <source>
        <dbReference type="Proteomes" id="UP000269412"/>
    </source>
</evidence>
<evidence type="ECO:0000313" key="3">
    <source>
        <dbReference type="EMBL" id="RKR14091.1"/>
    </source>
</evidence>
<accession>A0A495EBK7</accession>
<dbReference type="PANTHER" id="PTHR30329:SF21">
    <property type="entry name" value="LIPOPROTEIN YIAD-RELATED"/>
    <property type="match status" value="1"/>
</dbReference>
<dbReference type="OrthoDB" id="9809364at2"/>
<evidence type="ECO:0000256" key="1">
    <source>
        <dbReference type="PROSITE-ProRule" id="PRU00473"/>
    </source>
</evidence>
<dbReference type="PROSITE" id="PS51123">
    <property type="entry name" value="OMPA_2"/>
    <property type="match status" value="1"/>
</dbReference>
<dbReference type="Proteomes" id="UP000269412">
    <property type="component" value="Unassembled WGS sequence"/>
</dbReference>
<gene>
    <name evidence="3" type="ORF">CLV91_0162</name>
</gene>
<dbReference type="InterPro" id="IPR036737">
    <property type="entry name" value="OmpA-like_sf"/>
</dbReference>
<feature type="domain" description="OmpA-like" evidence="2">
    <location>
        <begin position="518"/>
        <end position="638"/>
    </location>
</feature>
<sequence>MKFRYIIIVFLVVSKLSLGQNKKSKADIYFYEYNFTKAIEEYRKEETKWPLTQEQQLKLADSYFQIKDFKNASQLYININKENDTILSTHRVNKMLQSLSKNNQKERVDAFLQSKLHLLSEELFKNYQFNKELLAGGVSSQDFKIENLSINSPQADFSPSFYKDKILFSSSRIASYKKASKSNAEGYLDIYIAKVNSTGEVLNPNPFTGIPEFGYHEATPYYSETLKKLFYIRSNSNGDNMAFNEEGKNSLAIGVFDDTNTFRYLLKDLSTSFYYPHYQVETNRLYFAANFSDSYGGTDLYYVETNNGQIMSRPINLGPKINTPANEIAPYIYNGSLYYASDIFYGFGGMDIYKTNIQADQSYSIPINLGSGINSKSDDFGFIVKNDKTNNLIGYFSSNRAGGKGKDDIYKFSVSDQIGLKTFAIKGRVINSKTRRGVEKALVKLLNNRGSVIREIYTNEDGDYSIELPWQKQITINTSKEGYSSFSVTYNEEGMVEAQKAPLNMGIVALKDLVEEKENKEVIKLNKFYFDKGRSEVTPLIAVELDKVIETIRNFPQLQLRIETHTSSKGYTSTNKKISQKRADAIKFYLLKKGASVSNIVGAIGYGEEQIVNRCVNGAYCLDFLHKQNERTLIVLVK</sequence>
<evidence type="ECO:0000259" key="2">
    <source>
        <dbReference type="PROSITE" id="PS51123"/>
    </source>
</evidence>
<proteinExistence type="predicted"/>
<dbReference type="Gene3D" id="2.60.40.1120">
    <property type="entry name" value="Carboxypeptidase-like, regulatory domain"/>
    <property type="match status" value="1"/>
</dbReference>
<name>A0A495EBK7_9FLAO</name>
<keyword evidence="4" id="KW-1185">Reference proteome</keyword>
<dbReference type="SUPFAM" id="SSF103088">
    <property type="entry name" value="OmpA-like"/>
    <property type="match status" value="1"/>
</dbReference>
<organism evidence="3 4">
    <name type="scientific">Maribacter vaceletii</name>
    <dbReference type="NCBI Taxonomy" id="1206816"/>
    <lineage>
        <taxon>Bacteria</taxon>
        <taxon>Pseudomonadati</taxon>
        <taxon>Bacteroidota</taxon>
        <taxon>Flavobacteriia</taxon>
        <taxon>Flavobacteriales</taxon>
        <taxon>Flavobacteriaceae</taxon>
        <taxon>Maribacter</taxon>
    </lineage>
</organism>
<reference evidence="3 4" key="1">
    <citation type="submission" date="2018-10" db="EMBL/GenBank/DDBJ databases">
        <title>Genomic Encyclopedia of Archaeal and Bacterial Type Strains, Phase II (KMG-II): from individual species to whole genera.</title>
        <authorList>
            <person name="Goeker M."/>
        </authorList>
    </citation>
    <scope>NUCLEOTIDE SEQUENCE [LARGE SCALE GENOMIC DNA]</scope>
    <source>
        <strain evidence="3 4">DSM 25230</strain>
    </source>
</reference>